<dbReference type="Pfam" id="PF00117">
    <property type="entry name" value="GATase"/>
    <property type="match status" value="1"/>
</dbReference>
<organism evidence="2 3">
    <name type="scientific">Leisingera caerulea</name>
    <name type="common">Phaeobacter caeruleus</name>
    <dbReference type="NCBI Taxonomy" id="506591"/>
    <lineage>
        <taxon>Bacteria</taxon>
        <taxon>Pseudomonadati</taxon>
        <taxon>Pseudomonadota</taxon>
        <taxon>Alphaproteobacteria</taxon>
        <taxon>Rhodobacterales</taxon>
        <taxon>Roseobacteraceae</taxon>
        <taxon>Leisingera</taxon>
    </lineage>
</organism>
<name>A0A9Q9HKJ6_LEICA</name>
<dbReference type="EMBL" id="CP081070">
    <property type="protein sequence ID" value="UWQ54649.1"/>
    <property type="molecule type" value="Genomic_DNA"/>
</dbReference>
<proteinExistence type="predicted"/>
<keyword evidence="2" id="KW-0315">Glutamine amidotransferase</keyword>
<accession>A0A9Q9HKJ6</accession>
<evidence type="ECO:0000259" key="1">
    <source>
        <dbReference type="Pfam" id="PF00117"/>
    </source>
</evidence>
<protein>
    <submittedName>
        <fullName evidence="2">Type 1 glutamine amidotransferase</fullName>
    </submittedName>
</protein>
<gene>
    <name evidence="2" type="ORF">K3721_03695</name>
</gene>
<reference evidence="2" key="1">
    <citation type="submission" date="2021-08" db="EMBL/GenBank/DDBJ databases">
        <authorList>
            <person name="Nwanade C."/>
            <person name="Wang M."/>
            <person name="Masoudi A."/>
            <person name="Yu Z."/>
            <person name="Liu J."/>
        </authorList>
    </citation>
    <scope>NUCLEOTIDE SEQUENCE</scope>
    <source>
        <strain evidence="2">S122</strain>
    </source>
</reference>
<dbReference type="PANTHER" id="PTHR42695:SF5">
    <property type="entry name" value="GLUTAMINE AMIDOTRANSFERASE YLR126C-RELATED"/>
    <property type="match status" value="1"/>
</dbReference>
<dbReference type="AlphaFoldDB" id="A0A9Q9HKJ6"/>
<dbReference type="PANTHER" id="PTHR42695">
    <property type="entry name" value="GLUTAMINE AMIDOTRANSFERASE YLR126C-RELATED"/>
    <property type="match status" value="1"/>
</dbReference>
<dbReference type="InterPro" id="IPR044992">
    <property type="entry name" value="ChyE-like"/>
</dbReference>
<dbReference type="Gene3D" id="3.40.50.880">
    <property type="match status" value="1"/>
</dbReference>
<feature type="domain" description="Glutamine amidotransferase" evidence="1">
    <location>
        <begin position="53"/>
        <end position="187"/>
    </location>
</feature>
<dbReference type="CDD" id="cd01741">
    <property type="entry name" value="GATase1_1"/>
    <property type="match status" value="1"/>
</dbReference>
<evidence type="ECO:0000313" key="3">
    <source>
        <dbReference type="Proteomes" id="UP001058713"/>
    </source>
</evidence>
<dbReference type="GO" id="GO:0005829">
    <property type="term" value="C:cytosol"/>
    <property type="evidence" value="ECO:0007669"/>
    <property type="project" value="TreeGrafter"/>
</dbReference>
<dbReference type="PRINTS" id="PR00099">
    <property type="entry name" value="CPSGATASE"/>
</dbReference>
<sequence length="243" mass="26464">MHLAILMTNTDESDFAQRHPKDGAKFTDLIRMARPDWRTSVFAVKDGTFPQNLFEFDGAMITGSPASARSGAAWVAELLEMIRAAHARRFPLFGACFGHQAIALALGGSLDKNPDGWVHGLTRNRLLHSPDWAAALPDEVRLYGSHCECVCSLPPGSVPLAESNGVNAGFTLGRHILTTQHHPEMTHDFIIALSEEMREDLGPSVFARALDSLAERSDQQVFAETLARFFEQAAPPATAASSL</sequence>
<evidence type="ECO:0000313" key="2">
    <source>
        <dbReference type="EMBL" id="UWQ54649.1"/>
    </source>
</evidence>
<dbReference type="Proteomes" id="UP001058713">
    <property type="component" value="Chromosome"/>
</dbReference>
<dbReference type="InterPro" id="IPR029062">
    <property type="entry name" value="Class_I_gatase-like"/>
</dbReference>
<dbReference type="KEGG" id="lcae:K3721_03695"/>
<dbReference type="RefSeq" id="WP_259971890.1">
    <property type="nucleotide sequence ID" value="NZ_CP081070.1"/>
</dbReference>
<dbReference type="SUPFAM" id="SSF52317">
    <property type="entry name" value="Class I glutamine amidotransferase-like"/>
    <property type="match status" value="1"/>
</dbReference>
<dbReference type="PROSITE" id="PS51273">
    <property type="entry name" value="GATASE_TYPE_1"/>
    <property type="match status" value="1"/>
</dbReference>
<dbReference type="InterPro" id="IPR017926">
    <property type="entry name" value="GATASE"/>
</dbReference>